<dbReference type="EMBL" id="QGDC01000004">
    <property type="protein sequence ID" value="RCH55139.1"/>
    <property type="molecule type" value="Genomic_DNA"/>
</dbReference>
<evidence type="ECO:0000259" key="2">
    <source>
        <dbReference type="Pfam" id="PF14317"/>
    </source>
</evidence>
<protein>
    <recommendedName>
        <fullName evidence="2">YcxB-like C-terminal domain-containing protein</fullName>
    </recommendedName>
</protein>
<evidence type="ECO:0000313" key="3">
    <source>
        <dbReference type="EMBL" id="RCH55139.1"/>
    </source>
</evidence>
<feature type="domain" description="YcxB-like C-terminal" evidence="2">
    <location>
        <begin position="94"/>
        <end position="154"/>
    </location>
</feature>
<evidence type="ECO:0000313" key="4">
    <source>
        <dbReference type="Proteomes" id="UP000253209"/>
    </source>
</evidence>
<evidence type="ECO:0000256" key="1">
    <source>
        <dbReference type="SAM" id="Phobius"/>
    </source>
</evidence>
<sequence length="166" mass="19224">MNIKTKLTFKHFLSLQFLLVYKKPAFIILTIFGVIMLILASSYFLGFWQQGSFPVFQLVFAIFVLAGLPFSIYRSAKKQFNENEKLSETLTYTFDTRQVEIKGETFVSFLPWDKVKKVVELNNWILIYQDNRTLNVIPKIDLTTNDLNNLRNIIKSIGGLASNLKD</sequence>
<accession>A0A367GNV4</accession>
<name>A0A367GNV4_9SPHI</name>
<gene>
    <name evidence="3" type="ORF">DJ568_08080</name>
</gene>
<keyword evidence="1" id="KW-0472">Membrane</keyword>
<dbReference type="AlphaFoldDB" id="A0A367GNV4"/>
<keyword evidence="1" id="KW-1133">Transmembrane helix</keyword>
<feature type="transmembrane region" description="Helical" evidence="1">
    <location>
        <begin position="54"/>
        <end position="73"/>
    </location>
</feature>
<proteinExistence type="predicted"/>
<keyword evidence="1" id="KW-0812">Transmembrane</keyword>
<dbReference type="Pfam" id="PF14317">
    <property type="entry name" value="YcxB"/>
    <property type="match status" value="1"/>
</dbReference>
<keyword evidence="4" id="KW-1185">Reference proteome</keyword>
<dbReference type="InterPro" id="IPR025588">
    <property type="entry name" value="YcxB-like_C"/>
</dbReference>
<feature type="transmembrane region" description="Helical" evidence="1">
    <location>
        <begin position="25"/>
        <end position="48"/>
    </location>
</feature>
<organism evidence="3 4">
    <name type="scientific">Mucilaginibacter hurinus</name>
    <dbReference type="NCBI Taxonomy" id="2201324"/>
    <lineage>
        <taxon>Bacteria</taxon>
        <taxon>Pseudomonadati</taxon>
        <taxon>Bacteroidota</taxon>
        <taxon>Sphingobacteriia</taxon>
        <taxon>Sphingobacteriales</taxon>
        <taxon>Sphingobacteriaceae</taxon>
        <taxon>Mucilaginibacter</taxon>
    </lineage>
</organism>
<dbReference type="Proteomes" id="UP000253209">
    <property type="component" value="Unassembled WGS sequence"/>
</dbReference>
<comment type="caution">
    <text evidence="3">The sequence shown here is derived from an EMBL/GenBank/DDBJ whole genome shotgun (WGS) entry which is preliminary data.</text>
</comment>
<reference evidence="3 4" key="1">
    <citation type="submission" date="2018-05" db="EMBL/GenBank/DDBJ databases">
        <title>Mucilaginibacter hurinus sp. nov., isolated from briquette warehouse soil.</title>
        <authorList>
            <person name="Choi L."/>
        </authorList>
    </citation>
    <scope>NUCLEOTIDE SEQUENCE [LARGE SCALE GENOMIC DNA]</scope>
    <source>
        <strain evidence="3 4">ZR32</strain>
    </source>
</reference>